<sequence length="124" mass="13394">MILTSESYVKAFAGIFGVYGLQMGLLPGKMVTDHFEAPATPLLKFWIRGQAVSLLGLCYCVTEMPSEKAALVGTVCSFAIGVLYPWNAKFGYITPNLPVKYPMHYVPEVLMGVLTALGVASLSN</sequence>
<dbReference type="Proteomes" id="UP001165085">
    <property type="component" value="Unassembled WGS sequence"/>
</dbReference>
<keyword evidence="1" id="KW-1133">Transmembrane helix</keyword>
<name>A0A9W7A1T4_9STRA</name>
<gene>
    <name evidence="2" type="ORF">TrST_g1158</name>
</gene>
<reference evidence="3" key="1">
    <citation type="journal article" date="2023" name="Commun. Biol.">
        <title>Genome analysis of Parmales, the sister group of diatoms, reveals the evolutionary specialization of diatoms from phago-mixotrophs to photoautotrophs.</title>
        <authorList>
            <person name="Ban H."/>
            <person name="Sato S."/>
            <person name="Yoshikawa S."/>
            <person name="Yamada K."/>
            <person name="Nakamura Y."/>
            <person name="Ichinomiya M."/>
            <person name="Sato N."/>
            <person name="Blanc-Mathieu R."/>
            <person name="Endo H."/>
            <person name="Kuwata A."/>
            <person name="Ogata H."/>
        </authorList>
    </citation>
    <scope>NUCLEOTIDE SEQUENCE [LARGE SCALE GENOMIC DNA]</scope>
    <source>
        <strain evidence="3">NIES 3701</strain>
    </source>
</reference>
<evidence type="ECO:0000256" key="1">
    <source>
        <dbReference type="SAM" id="Phobius"/>
    </source>
</evidence>
<dbReference type="OrthoDB" id="189346at2759"/>
<evidence type="ECO:0000313" key="3">
    <source>
        <dbReference type="Proteomes" id="UP001165085"/>
    </source>
</evidence>
<feature type="transmembrane region" description="Helical" evidence="1">
    <location>
        <begin position="69"/>
        <end position="86"/>
    </location>
</feature>
<dbReference type="EMBL" id="BRXY01000091">
    <property type="protein sequence ID" value="GMH64131.1"/>
    <property type="molecule type" value="Genomic_DNA"/>
</dbReference>
<dbReference type="AlphaFoldDB" id="A0A9W7A1T4"/>
<protein>
    <submittedName>
        <fullName evidence="2">Uncharacterized protein</fullName>
    </submittedName>
</protein>
<feature type="transmembrane region" description="Helical" evidence="1">
    <location>
        <begin position="106"/>
        <end position="123"/>
    </location>
</feature>
<proteinExistence type="predicted"/>
<feature type="transmembrane region" description="Helical" evidence="1">
    <location>
        <begin position="45"/>
        <end position="62"/>
    </location>
</feature>
<keyword evidence="3" id="KW-1185">Reference proteome</keyword>
<keyword evidence="1" id="KW-0472">Membrane</keyword>
<comment type="caution">
    <text evidence="2">The sequence shown here is derived from an EMBL/GenBank/DDBJ whole genome shotgun (WGS) entry which is preliminary data.</text>
</comment>
<evidence type="ECO:0000313" key="2">
    <source>
        <dbReference type="EMBL" id="GMH64131.1"/>
    </source>
</evidence>
<feature type="transmembrane region" description="Helical" evidence="1">
    <location>
        <begin position="7"/>
        <end position="25"/>
    </location>
</feature>
<accession>A0A9W7A1T4</accession>
<organism evidence="2 3">
    <name type="scientific">Triparma strigata</name>
    <dbReference type="NCBI Taxonomy" id="1606541"/>
    <lineage>
        <taxon>Eukaryota</taxon>
        <taxon>Sar</taxon>
        <taxon>Stramenopiles</taxon>
        <taxon>Ochrophyta</taxon>
        <taxon>Bolidophyceae</taxon>
        <taxon>Parmales</taxon>
        <taxon>Triparmaceae</taxon>
        <taxon>Triparma</taxon>
    </lineage>
</organism>
<keyword evidence="1" id="KW-0812">Transmembrane</keyword>